<dbReference type="Proteomes" id="UP000195402">
    <property type="component" value="Unassembled WGS sequence"/>
</dbReference>
<name>A0A200QTU4_MACCD</name>
<dbReference type="EMBL" id="MVGT01001080">
    <property type="protein sequence ID" value="OVA13871.1"/>
    <property type="molecule type" value="Genomic_DNA"/>
</dbReference>
<sequence length="102" mass="11595">MECNTFQRVMLDTFMLRGAVKIWWRGRLAPFQIRSYIEAVSKALSIEREDEDIQATRGQMGRPKQLPQQFQTAMASSATSNFATRSTGYQTTCTCTEQSVCT</sequence>
<protein>
    <submittedName>
        <fullName evidence="1">Uncharacterized protein</fullName>
    </submittedName>
</protein>
<keyword evidence="2" id="KW-1185">Reference proteome</keyword>
<comment type="caution">
    <text evidence="1">The sequence shown here is derived from an EMBL/GenBank/DDBJ whole genome shotgun (WGS) entry which is preliminary data.</text>
</comment>
<gene>
    <name evidence="1" type="ORF">BVC80_8833g20</name>
</gene>
<reference evidence="1 2" key="1">
    <citation type="journal article" date="2017" name="Mol. Plant">
        <title>The Genome of Medicinal Plant Macleaya cordata Provides New Insights into Benzylisoquinoline Alkaloids Metabolism.</title>
        <authorList>
            <person name="Liu X."/>
            <person name="Liu Y."/>
            <person name="Huang P."/>
            <person name="Ma Y."/>
            <person name="Qing Z."/>
            <person name="Tang Q."/>
            <person name="Cao H."/>
            <person name="Cheng P."/>
            <person name="Zheng Y."/>
            <person name="Yuan Z."/>
            <person name="Zhou Y."/>
            <person name="Liu J."/>
            <person name="Tang Z."/>
            <person name="Zhuo Y."/>
            <person name="Zhang Y."/>
            <person name="Yu L."/>
            <person name="Huang J."/>
            <person name="Yang P."/>
            <person name="Peng Q."/>
            <person name="Zhang J."/>
            <person name="Jiang W."/>
            <person name="Zhang Z."/>
            <person name="Lin K."/>
            <person name="Ro D.K."/>
            <person name="Chen X."/>
            <person name="Xiong X."/>
            <person name="Shang Y."/>
            <person name="Huang S."/>
            <person name="Zeng J."/>
        </authorList>
    </citation>
    <scope>NUCLEOTIDE SEQUENCE [LARGE SCALE GENOMIC DNA]</scope>
    <source>
        <strain evidence="2">cv. BLH2017</strain>
        <tissue evidence="1">Root</tissue>
    </source>
</reference>
<dbReference type="InParanoid" id="A0A200QTU4"/>
<organism evidence="1 2">
    <name type="scientific">Macleaya cordata</name>
    <name type="common">Five-seeded plume-poppy</name>
    <name type="synonym">Bocconia cordata</name>
    <dbReference type="NCBI Taxonomy" id="56857"/>
    <lineage>
        <taxon>Eukaryota</taxon>
        <taxon>Viridiplantae</taxon>
        <taxon>Streptophyta</taxon>
        <taxon>Embryophyta</taxon>
        <taxon>Tracheophyta</taxon>
        <taxon>Spermatophyta</taxon>
        <taxon>Magnoliopsida</taxon>
        <taxon>Ranunculales</taxon>
        <taxon>Papaveraceae</taxon>
        <taxon>Papaveroideae</taxon>
        <taxon>Macleaya</taxon>
    </lineage>
</organism>
<accession>A0A200QTU4</accession>
<evidence type="ECO:0000313" key="1">
    <source>
        <dbReference type="EMBL" id="OVA13871.1"/>
    </source>
</evidence>
<proteinExistence type="predicted"/>
<dbReference type="OrthoDB" id="786614at2759"/>
<dbReference type="AlphaFoldDB" id="A0A200QTU4"/>
<evidence type="ECO:0000313" key="2">
    <source>
        <dbReference type="Proteomes" id="UP000195402"/>
    </source>
</evidence>